<protein>
    <submittedName>
        <fullName evidence="1">Uncharacterized protein</fullName>
    </submittedName>
</protein>
<accession>A0A9P4PQQ1</accession>
<dbReference type="EMBL" id="MU001496">
    <property type="protein sequence ID" value="KAF2447528.1"/>
    <property type="molecule type" value="Genomic_DNA"/>
</dbReference>
<organism evidence="1 2">
    <name type="scientific">Karstenula rhodostoma CBS 690.94</name>
    <dbReference type="NCBI Taxonomy" id="1392251"/>
    <lineage>
        <taxon>Eukaryota</taxon>
        <taxon>Fungi</taxon>
        <taxon>Dikarya</taxon>
        <taxon>Ascomycota</taxon>
        <taxon>Pezizomycotina</taxon>
        <taxon>Dothideomycetes</taxon>
        <taxon>Pleosporomycetidae</taxon>
        <taxon>Pleosporales</taxon>
        <taxon>Massarineae</taxon>
        <taxon>Didymosphaeriaceae</taxon>
        <taxon>Karstenula</taxon>
    </lineage>
</organism>
<keyword evidence="2" id="KW-1185">Reference proteome</keyword>
<comment type="caution">
    <text evidence="1">The sequence shown here is derived from an EMBL/GenBank/DDBJ whole genome shotgun (WGS) entry which is preliminary data.</text>
</comment>
<sequence length="163" mass="17038">MVVDTAMSGGGPFRFTRRSPSRTGLSISRNSCSTWSIFNDSKAVKNTLDSASTSPVETPDAVEAAVGLFIPLLLAMESPDDSEAIVSLDLLLLLAMDSLDNSEAAVGLDLPLPPTAEIPERAEAAVGLERLATKPDSLTPNSNKVLCRPATGARPPCFGPLEG</sequence>
<dbReference type="Proteomes" id="UP000799764">
    <property type="component" value="Unassembled WGS sequence"/>
</dbReference>
<gene>
    <name evidence="1" type="ORF">P171DRAFT_441483</name>
</gene>
<reference evidence="1" key="1">
    <citation type="journal article" date="2020" name="Stud. Mycol.">
        <title>101 Dothideomycetes genomes: a test case for predicting lifestyles and emergence of pathogens.</title>
        <authorList>
            <person name="Haridas S."/>
            <person name="Albert R."/>
            <person name="Binder M."/>
            <person name="Bloem J."/>
            <person name="Labutti K."/>
            <person name="Salamov A."/>
            <person name="Andreopoulos B."/>
            <person name="Baker S."/>
            <person name="Barry K."/>
            <person name="Bills G."/>
            <person name="Bluhm B."/>
            <person name="Cannon C."/>
            <person name="Castanera R."/>
            <person name="Culley D."/>
            <person name="Daum C."/>
            <person name="Ezra D."/>
            <person name="Gonzalez J."/>
            <person name="Henrissat B."/>
            <person name="Kuo A."/>
            <person name="Liang C."/>
            <person name="Lipzen A."/>
            <person name="Lutzoni F."/>
            <person name="Magnuson J."/>
            <person name="Mondo S."/>
            <person name="Nolan M."/>
            <person name="Ohm R."/>
            <person name="Pangilinan J."/>
            <person name="Park H.-J."/>
            <person name="Ramirez L."/>
            <person name="Alfaro M."/>
            <person name="Sun H."/>
            <person name="Tritt A."/>
            <person name="Yoshinaga Y."/>
            <person name="Zwiers L.-H."/>
            <person name="Turgeon B."/>
            <person name="Goodwin S."/>
            <person name="Spatafora J."/>
            <person name="Crous P."/>
            <person name="Grigoriev I."/>
        </authorList>
    </citation>
    <scope>NUCLEOTIDE SEQUENCE</scope>
    <source>
        <strain evidence="1">CBS 690.94</strain>
    </source>
</reference>
<name>A0A9P4PQQ1_9PLEO</name>
<proteinExistence type="predicted"/>
<evidence type="ECO:0000313" key="1">
    <source>
        <dbReference type="EMBL" id="KAF2447528.1"/>
    </source>
</evidence>
<dbReference type="AlphaFoldDB" id="A0A9P4PQQ1"/>
<evidence type="ECO:0000313" key="2">
    <source>
        <dbReference type="Proteomes" id="UP000799764"/>
    </source>
</evidence>